<protein>
    <submittedName>
        <fullName evidence="1">Transducin family protein / WD-40 repeat family protein</fullName>
    </submittedName>
</protein>
<gene>
    <name evidence="1" type="ORF">KPL71_000548</name>
</gene>
<reference evidence="2" key="1">
    <citation type="journal article" date="2023" name="Hortic. Res.">
        <title>A chromosome-level phased genome enabling allele-level studies in sweet orange: a case study on citrus Huanglongbing tolerance.</title>
        <authorList>
            <person name="Wu B."/>
            <person name="Yu Q."/>
            <person name="Deng Z."/>
            <person name="Duan Y."/>
            <person name="Luo F."/>
            <person name="Gmitter F. Jr."/>
        </authorList>
    </citation>
    <scope>NUCLEOTIDE SEQUENCE [LARGE SCALE GENOMIC DNA]</scope>
    <source>
        <strain evidence="2">cv. Valencia</strain>
    </source>
</reference>
<organism evidence="1 2">
    <name type="scientific">Citrus sinensis</name>
    <name type="common">Sweet orange</name>
    <name type="synonym">Citrus aurantium var. sinensis</name>
    <dbReference type="NCBI Taxonomy" id="2711"/>
    <lineage>
        <taxon>Eukaryota</taxon>
        <taxon>Viridiplantae</taxon>
        <taxon>Streptophyta</taxon>
        <taxon>Embryophyta</taxon>
        <taxon>Tracheophyta</taxon>
        <taxon>Spermatophyta</taxon>
        <taxon>Magnoliopsida</taxon>
        <taxon>eudicotyledons</taxon>
        <taxon>Gunneridae</taxon>
        <taxon>Pentapetalae</taxon>
        <taxon>rosids</taxon>
        <taxon>malvids</taxon>
        <taxon>Sapindales</taxon>
        <taxon>Rutaceae</taxon>
        <taxon>Aurantioideae</taxon>
        <taxon>Citrus</taxon>
    </lineage>
</organism>
<accession>A0ACB8NQL9</accession>
<keyword evidence="2" id="KW-1185">Reference proteome</keyword>
<dbReference type="EMBL" id="CM039170">
    <property type="protein sequence ID" value="KAH9800123.1"/>
    <property type="molecule type" value="Genomic_DNA"/>
</dbReference>
<name>A0ACB8NQL9_CITSI</name>
<proteinExistence type="predicted"/>
<dbReference type="Proteomes" id="UP000829398">
    <property type="component" value="Chromosome 1"/>
</dbReference>
<evidence type="ECO:0000313" key="1">
    <source>
        <dbReference type="EMBL" id="KAH9800123.1"/>
    </source>
</evidence>
<comment type="caution">
    <text evidence="1">The sequence shown here is derived from an EMBL/GenBank/DDBJ whole genome shotgun (WGS) entry which is preliminary data.</text>
</comment>
<sequence>MSSSRPPPADSWDCNFMLPGPPSRNNFGSADLSPSGLLAFASGSSISILDSRSLQLISTIPIPPPTSAGSVASLSPFVTAVKWIPITLRCDLLSTEPGSSHLLLAAADRHGRVALLDFRLRSVVLWIDPDPNPKLGIQDLCWIVSKPDSFVLAAINGPSVLSLYNTTSASCMWKYDASPEYLSCIRRNPFDARHFCVLGLKGLLLSVRVLGQKEDEVVVKELQIQTDCTELLKLERELSAGAASLSPASGLFPLYMVKFTFSPHWRHIIFVTFPRELVVFDLQYETPLFSAALPRGCAKFLDVLADPNNDLLYCAHLDGKLSIWRRASCVMAVIEQMCDRNTVCYFNEELLFVCGTEKFKSSRKQSEVTYWPSYFQGEQVHVMCTMEELIPSIGTSVPSPSILAVLVSQSESTIQNVAKLCLDAPHSPSANVDIDSPFEFSDDTLLLSKTHLISISDDGKVWNWLLTAEGAGDLQKDAIKSGMDADVIDVALCGTNTNSMASSADVQALEAGKQLEHVNGSRNRPSNSTSSQADMSFKVSLDGQLQILSSTVTMLAVPSPSLTATLARGGNYPAVAVPLVALGTQSGAVDVVDVSANAVTASFSVHNGTVRGLRWLGNSRLVSFSYSQVNEKSGGYINRLVVTCLRSGINRAFRVLQKPERAPIRALRASSSGRFSPSLVSRVNCYAITRSLESILTLLLGCVNAPLLSCFSLYQCFIIGRRNVQFCLWYLLILFRDAPVEVWAMTKNPIMLRSLALPFTVLEWTLPTVPWPSQTGPSRQSSLSSKDHKADTTDGVSTPTIASSSDSKDASSEGSQDDTSESFAFALANGALGVFEVHGRRIRDFRPKWPSSSFISSDGLITAMAYRLPHVVMGDRSGNIRWWDVTTGHSSQFSTHREGIRRIKFSPVVPGDRSRGRIAVLFHDNTFSVFDLDSQDPLANSLLQPQFPGTLVLELDWLPTRTDKNDPLVLCIAGADSSFRLIEVNTSEKKIGYTSQSRAIKERFRPMPLCLPILLPTSHALALQMILQLGVKPSWFNTCSTTIKKRPHLIPGTPSSQKDLRSYMIGLPPIGDTVVPEMLLKVLEPYRKEGCILDDERARLYATVVNKGYAARFAFAAAVFGETSEALFWLQLPRALNHLMRKLKRSPQKAPHLAFNSELEDTMLSRITSKGKSTPGTERRDSLSEGQLRLMAFEQEELWETAAERITWHEKLEGEQAIQNRVHEYVVHLSLAMSVLIELMLVSVGNLEAAVSLLLSTSPESSYFYANALRAVALSSAVSRSLLELAVKVVAANMVRNDRSLSGTHLLCAVGRYQEACSQLQDAGCWTDAATLAATHLKGSDYARVLQRWADHVHHVEHNIWRALILYVAAGGLQEALAALREAQHPDTAAMFVLACREIYAEIITNLENSDDESGSSTNNVPDNLPGLSPENEDVRAVGEYFGQYQRKLVHLCMDSQPFNE</sequence>
<evidence type="ECO:0000313" key="2">
    <source>
        <dbReference type="Proteomes" id="UP000829398"/>
    </source>
</evidence>